<dbReference type="InterPro" id="IPR015018">
    <property type="entry name" value="DUF1905"/>
</dbReference>
<dbReference type="Gene3D" id="2.40.30.100">
    <property type="entry name" value="AF2212/PG0164-like"/>
    <property type="match status" value="1"/>
</dbReference>
<keyword evidence="2" id="KW-1185">Reference proteome</keyword>
<sequence>MSYSFSGKLWRWKGEAPASWVFVTLPGDIAFEIKCQIADRRAWGSVAVNARIGATTWNTSLFPEKASGSYLLPIKAAVRKAENLHDGDDTIVELTVKG</sequence>
<dbReference type="HOGENOM" id="CLU_154638_1_1_5"/>
<dbReference type="InterPro" id="IPR037079">
    <property type="entry name" value="AF2212/PG0164-like_sf"/>
</dbReference>
<name>F4QIF4_9CAUL</name>
<protein>
    <recommendedName>
        <fullName evidence="3">DUF1905 domain-containing protein</fullName>
    </recommendedName>
</protein>
<dbReference type="Pfam" id="PF08922">
    <property type="entry name" value="DUF1905"/>
    <property type="match status" value="1"/>
</dbReference>
<dbReference type="STRING" id="715226.ABI_13820"/>
<evidence type="ECO:0000313" key="2">
    <source>
        <dbReference type="Proteomes" id="UP000006512"/>
    </source>
</evidence>
<evidence type="ECO:0000313" key="1">
    <source>
        <dbReference type="EMBL" id="EGF92943.1"/>
    </source>
</evidence>
<dbReference type="EMBL" id="GL883077">
    <property type="protein sequence ID" value="EGF92943.1"/>
    <property type="molecule type" value="Genomic_DNA"/>
</dbReference>
<dbReference type="eggNOG" id="ENOG5032YNP">
    <property type="taxonomic scope" value="Bacteria"/>
</dbReference>
<dbReference type="SUPFAM" id="SSF141694">
    <property type="entry name" value="AF2212/PG0164-like"/>
    <property type="match status" value="1"/>
</dbReference>
<dbReference type="RefSeq" id="WP_006272128.1">
    <property type="nucleotide sequence ID" value="NZ_GL883077.1"/>
</dbReference>
<dbReference type="Proteomes" id="UP000006512">
    <property type="component" value="Unassembled WGS sequence"/>
</dbReference>
<gene>
    <name evidence="1" type="ORF">ABI_13820</name>
</gene>
<proteinExistence type="predicted"/>
<dbReference type="AlphaFoldDB" id="F4QIF4"/>
<reference evidence="2" key="1">
    <citation type="submission" date="2011-03" db="EMBL/GenBank/DDBJ databases">
        <title>Draft genome sequence of Brevundimonas diminuta.</title>
        <authorList>
            <person name="Brown P.J.B."/>
            <person name="Buechlein A."/>
            <person name="Hemmerich C."/>
            <person name="Brun Y.V."/>
        </authorList>
    </citation>
    <scope>NUCLEOTIDE SEQUENCE [LARGE SCALE GENOMIC DNA]</scope>
    <source>
        <strain evidence="2">C19</strain>
    </source>
</reference>
<accession>F4QIF4</accession>
<organism evidence="1 2">
    <name type="scientific">Asticcacaulis biprosthecium C19</name>
    <dbReference type="NCBI Taxonomy" id="715226"/>
    <lineage>
        <taxon>Bacteria</taxon>
        <taxon>Pseudomonadati</taxon>
        <taxon>Pseudomonadota</taxon>
        <taxon>Alphaproteobacteria</taxon>
        <taxon>Caulobacterales</taxon>
        <taxon>Caulobacteraceae</taxon>
        <taxon>Asticcacaulis</taxon>
    </lineage>
</organism>
<evidence type="ECO:0008006" key="3">
    <source>
        <dbReference type="Google" id="ProtNLM"/>
    </source>
</evidence>